<keyword evidence="4" id="KW-0597">Phosphoprotein</keyword>
<evidence type="ECO:0000313" key="14">
    <source>
        <dbReference type="EMBL" id="MDI2594416.1"/>
    </source>
</evidence>
<dbReference type="InterPro" id="IPR036097">
    <property type="entry name" value="HisK_dim/P_sf"/>
</dbReference>
<reference evidence="14 15" key="1">
    <citation type="submission" date="2023-02" db="EMBL/GenBank/DDBJ databases">
        <title>Pseudomonas chrutzelriedensis sp. nov., a potently antifungal strain isolated from moss.</title>
        <authorList>
            <person name="Schnyder A."/>
            <person name="Kalawong R."/>
            <person name="Eberl L."/>
            <person name="Agnoli K."/>
        </authorList>
    </citation>
    <scope>NUCLEOTIDE SEQUENCE [LARGE SCALE GENOMIC DNA]</scope>
    <source>
        <strain evidence="14 15">681</strain>
    </source>
</reference>
<dbReference type="SUPFAM" id="SSF55874">
    <property type="entry name" value="ATPase domain of HSP90 chaperone/DNA topoisomerase II/histidine kinase"/>
    <property type="match status" value="1"/>
</dbReference>
<dbReference type="RefSeq" id="WP_282316911.1">
    <property type="nucleotide sequence ID" value="NZ_JARBWL010000002.1"/>
</dbReference>
<dbReference type="InterPro" id="IPR004358">
    <property type="entry name" value="Sig_transdc_His_kin-like_C"/>
</dbReference>
<proteinExistence type="predicted"/>
<keyword evidence="8 11" id="KW-1133">Transmembrane helix</keyword>
<dbReference type="GO" id="GO:0016301">
    <property type="term" value="F:kinase activity"/>
    <property type="evidence" value="ECO:0007669"/>
    <property type="project" value="UniProtKB-KW"/>
</dbReference>
<evidence type="ECO:0000256" key="8">
    <source>
        <dbReference type="ARBA" id="ARBA00022989"/>
    </source>
</evidence>
<evidence type="ECO:0000256" key="11">
    <source>
        <dbReference type="SAM" id="Phobius"/>
    </source>
</evidence>
<evidence type="ECO:0000256" key="6">
    <source>
        <dbReference type="ARBA" id="ARBA00022692"/>
    </source>
</evidence>
<keyword evidence="9" id="KW-0902">Two-component regulatory system</keyword>
<dbReference type="InterPro" id="IPR005467">
    <property type="entry name" value="His_kinase_dom"/>
</dbReference>
<feature type="domain" description="Histidine kinase" evidence="12">
    <location>
        <begin position="245"/>
        <end position="460"/>
    </location>
</feature>
<dbReference type="InterPro" id="IPR003660">
    <property type="entry name" value="HAMP_dom"/>
</dbReference>
<keyword evidence="6 11" id="KW-0812">Transmembrane</keyword>
<keyword evidence="5" id="KW-0808">Transferase</keyword>
<dbReference type="PANTHER" id="PTHR45436">
    <property type="entry name" value="SENSOR HISTIDINE KINASE YKOH"/>
    <property type="match status" value="1"/>
</dbReference>
<dbReference type="Proteomes" id="UP001159100">
    <property type="component" value="Unassembled WGS sequence"/>
</dbReference>
<keyword evidence="15" id="KW-1185">Reference proteome</keyword>
<dbReference type="InterPro" id="IPR003661">
    <property type="entry name" value="HisK_dim/P_dom"/>
</dbReference>
<keyword evidence="10 11" id="KW-0472">Membrane</keyword>
<dbReference type="SMART" id="SM00387">
    <property type="entry name" value="HATPase_c"/>
    <property type="match status" value="1"/>
</dbReference>
<dbReference type="SUPFAM" id="SSF47384">
    <property type="entry name" value="Homodimeric domain of signal transducing histidine kinase"/>
    <property type="match status" value="1"/>
</dbReference>
<feature type="transmembrane region" description="Helical" evidence="11">
    <location>
        <begin position="159"/>
        <end position="182"/>
    </location>
</feature>
<feature type="domain" description="HAMP" evidence="13">
    <location>
        <begin position="184"/>
        <end position="237"/>
    </location>
</feature>
<dbReference type="CDD" id="cd00082">
    <property type="entry name" value="HisKA"/>
    <property type="match status" value="1"/>
</dbReference>
<dbReference type="EC" id="2.7.13.3" evidence="3"/>
<accession>A0ABT6QU32</accession>
<evidence type="ECO:0000256" key="10">
    <source>
        <dbReference type="ARBA" id="ARBA00023136"/>
    </source>
</evidence>
<evidence type="ECO:0000256" key="3">
    <source>
        <dbReference type="ARBA" id="ARBA00012438"/>
    </source>
</evidence>
<evidence type="ECO:0000259" key="13">
    <source>
        <dbReference type="PROSITE" id="PS50885"/>
    </source>
</evidence>
<comment type="caution">
    <text evidence="14">The sequence shown here is derived from an EMBL/GenBank/DDBJ whole genome shotgun (WGS) entry which is preliminary data.</text>
</comment>
<feature type="transmembrane region" description="Helical" evidence="11">
    <location>
        <begin position="18"/>
        <end position="38"/>
    </location>
</feature>
<sequence length="461" mass="51160">MSLPNLSKGWSSSTSRMLALYSALFVIWSCVLMGGLYYEVSGYLSNLARHSLMQRQHLFARLHGDQLIEALNSSMKLDMPSVDAFGLFDSQKNPLNGAIHSIPARLPLDGQIHELSNCVDSDDPALPQSSCDAVATAIGNGRWLVLVRDNGSLLAVTQIIWHALFWGISLTIIPGLAGWQLLRRRPLRRIRAIQASAEAIVAGNLTQRLPLSDRRDELDMLAAIVNAMLERIERLMNEVKGVCDNIAHDLRTPLTRLRTQLYRIQQEAVEGSPQAAQMNKVINEADNLMARFRSLLRISELEDHQRRADFVQLDPSPLLDEVYDFYLPLAEEAGLTLRLQRPESLPPLHGDRALLFETLANLLSNSIKFTPQGGEVTLRASNETGSTRIEILDTGPGIPAVEREAIFQRFYRCDDTQHQSGFGLGLSIVAAIINLHGFKLEVGSGVRGGTRMILDCRTALI</sequence>
<organism evidence="14 15">
    <name type="scientific">Pseudomonas fungipugnans</name>
    <dbReference type="NCBI Taxonomy" id="3024217"/>
    <lineage>
        <taxon>Bacteria</taxon>
        <taxon>Pseudomonadati</taxon>
        <taxon>Pseudomonadota</taxon>
        <taxon>Gammaproteobacteria</taxon>
        <taxon>Pseudomonadales</taxon>
        <taxon>Pseudomonadaceae</taxon>
        <taxon>Pseudomonas</taxon>
    </lineage>
</organism>
<keyword evidence="7 14" id="KW-0418">Kinase</keyword>
<protein>
    <recommendedName>
        <fullName evidence="3">histidine kinase</fullName>
        <ecNumber evidence="3">2.7.13.3</ecNumber>
    </recommendedName>
</protein>
<dbReference type="SUPFAM" id="SSF158472">
    <property type="entry name" value="HAMP domain-like"/>
    <property type="match status" value="1"/>
</dbReference>
<evidence type="ECO:0000259" key="12">
    <source>
        <dbReference type="PROSITE" id="PS50109"/>
    </source>
</evidence>
<dbReference type="PROSITE" id="PS50885">
    <property type="entry name" value="HAMP"/>
    <property type="match status" value="1"/>
</dbReference>
<dbReference type="PRINTS" id="PR00344">
    <property type="entry name" value="BCTRLSENSOR"/>
</dbReference>
<dbReference type="EMBL" id="JARBWL010000002">
    <property type="protein sequence ID" value="MDI2594416.1"/>
    <property type="molecule type" value="Genomic_DNA"/>
</dbReference>
<evidence type="ECO:0000256" key="1">
    <source>
        <dbReference type="ARBA" id="ARBA00000085"/>
    </source>
</evidence>
<dbReference type="InterPro" id="IPR036890">
    <property type="entry name" value="HATPase_C_sf"/>
</dbReference>
<evidence type="ECO:0000313" key="15">
    <source>
        <dbReference type="Proteomes" id="UP001159100"/>
    </source>
</evidence>
<dbReference type="CDD" id="cd06225">
    <property type="entry name" value="HAMP"/>
    <property type="match status" value="1"/>
</dbReference>
<dbReference type="PANTHER" id="PTHR45436:SF8">
    <property type="entry name" value="HISTIDINE KINASE"/>
    <property type="match status" value="1"/>
</dbReference>
<dbReference type="InterPro" id="IPR050428">
    <property type="entry name" value="TCS_sensor_his_kinase"/>
</dbReference>
<dbReference type="Pfam" id="PF02518">
    <property type="entry name" value="HATPase_c"/>
    <property type="match status" value="1"/>
</dbReference>
<dbReference type="Gene3D" id="1.10.287.130">
    <property type="match status" value="1"/>
</dbReference>
<evidence type="ECO:0000256" key="2">
    <source>
        <dbReference type="ARBA" id="ARBA00004370"/>
    </source>
</evidence>
<evidence type="ECO:0000256" key="4">
    <source>
        <dbReference type="ARBA" id="ARBA00022553"/>
    </source>
</evidence>
<dbReference type="Pfam" id="PF00672">
    <property type="entry name" value="HAMP"/>
    <property type="match status" value="1"/>
</dbReference>
<evidence type="ECO:0000256" key="5">
    <source>
        <dbReference type="ARBA" id="ARBA00022679"/>
    </source>
</evidence>
<dbReference type="InterPro" id="IPR003594">
    <property type="entry name" value="HATPase_dom"/>
</dbReference>
<dbReference type="Gene3D" id="3.30.565.10">
    <property type="entry name" value="Histidine kinase-like ATPase, C-terminal domain"/>
    <property type="match status" value="1"/>
</dbReference>
<name>A0ABT6QU32_9PSED</name>
<gene>
    <name evidence="14" type="ORF">POF45_23740</name>
</gene>
<evidence type="ECO:0000256" key="7">
    <source>
        <dbReference type="ARBA" id="ARBA00022777"/>
    </source>
</evidence>
<dbReference type="PROSITE" id="PS50109">
    <property type="entry name" value="HIS_KIN"/>
    <property type="match status" value="1"/>
</dbReference>
<dbReference type="SMART" id="SM00304">
    <property type="entry name" value="HAMP"/>
    <property type="match status" value="1"/>
</dbReference>
<comment type="catalytic activity">
    <reaction evidence="1">
        <text>ATP + protein L-histidine = ADP + protein N-phospho-L-histidine.</text>
        <dbReference type="EC" id="2.7.13.3"/>
    </reaction>
</comment>
<dbReference type="Gene3D" id="6.10.340.10">
    <property type="match status" value="1"/>
</dbReference>
<comment type="subcellular location">
    <subcellularLocation>
        <location evidence="2">Membrane</location>
    </subcellularLocation>
</comment>
<evidence type="ECO:0000256" key="9">
    <source>
        <dbReference type="ARBA" id="ARBA00023012"/>
    </source>
</evidence>